<evidence type="ECO:0000313" key="3">
    <source>
        <dbReference type="Proteomes" id="UP000547058"/>
    </source>
</evidence>
<dbReference type="RefSeq" id="WP_182337462.1">
    <property type="nucleotide sequence ID" value="NZ_JACGXS010000001.1"/>
</dbReference>
<proteinExistence type="predicted"/>
<protein>
    <submittedName>
        <fullName evidence="2">Uncharacterized protein</fullName>
    </submittedName>
</protein>
<feature type="region of interest" description="Disordered" evidence="1">
    <location>
        <begin position="1"/>
        <end position="24"/>
    </location>
</feature>
<gene>
    <name evidence="2" type="ORF">H4O11_00455</name>
</gene>
<dbReference type="Proteomes" id="UP000547058">
    <property type="component" value="Unassembled WGS sequence"/>
</dbReference>
<organism evidence="2 3">
    <name type="scientific">Stenotrophomonas tumulicola</name>
    <dbReference type="NCBI Taxonomy" id="1685415"/>
    <lineage>
        <taxon>Bacteria</taxon>
        <taxon>Pseudomonadati</taxon>
        <taxon>Pseudomonadota</taxon>
        <taxon>Gammaproteobacteria</taxon>
        <taxon>Lysobacterales</taxon>
        <taxon>Lysobacteraceae</taxon>
        <taxon>Stenotrophomonas</taxon>
    </lineage>
</organism>
<dbReference type="EMBL" id="JACGXS010000001">
    <property type="protein sequence ID" value="MBA8680282.1"/>
    <property type="molecule type" value="Genomic_DNA"/>
</dbReference>
<reference evidence="2 3" key="1">
    <citation type="submission" date="2020-08" db="EMBL/GenBank/DDBJ databases">
        <title>Stenotrophomonas tumulicola JCM 30961.</title>
        <authorList>
            <person name="Deng Y."/>
        </authorList>
    </citation>
    <scope>NUCLEOTIDE SEQUENCE [LARGE SCALE GENOMIC DNA]</scope>
    <source>
        <strain evidence="2 3">JCM 30961</strain>
    </source>
</reference>
<accession>A0A7W3FIN5</accession>
<sequence length="86" mass="9653">MPHTNGKPSSPPAPADRLPDPEGPVAMIRRRSVRADFFKAYRKARQWHCAPLLSCAVAVRFAFFGDSGRFASHGGWRVSRIRRDGF</sequence>
<dbReference type="AlphaFoldDB" id="A0A7W3FIN5"/>
<keyword evidence="3" id="KW-1185">Reference proteome</keyword>
<comment type="caution">
    <text evidence="2">The sequence shown here is derived from an EMBL/GenBank/DDBJ whole genome shotgun (WGS) entry which is preliminary data.</text>
</comment>
<name>A0A7W3FIN5_9GAMM</name>
<evidence type="ECO:0000256" key="1">
    <source>
        <dbReference type="SAM" id="MobiDB-lite"/>
    </source>
</evidence>
<evidence type="ECO:0000313" key="2">
    <source>
        <dbReference type="EMBL" id="MBA8680282.1"/>
    </source>
</evidence>